<reference evidence="1 2" key="1">
    <citation type="journal article" date="2014" name="Agronomy (Basel)">
        <title>A Draft Genome Sequence for Ensete ventricosum, the Drought-Tolerant Tree Against Hunger.</title>
        <authorList>
            <person name="Harrison J."/>
            <person name="Moore K.A."/>
            <person name="Paszkiewicz K."/>
            <person name="Jones T."/>
            <person name="Grant M."/>
            <person name="Ambacheew D."/>
            <person name="Muzemil S."/>
            <person name="Studholme D.J."/>
        </authorList>
    </citation>
    <scope>NUCLEOTIDE SEQUENCE [LARGE SCALE GENOMIC DNA]</scope>
</reference>
<protein>
    <submittedName>
        <fullName evidence="1">Uncharacterized protein</fullName>
    </submittedName>
</protein>
<accession>A0A426XA55</accession>
<gene>
    <name evidence="1" type="ORF">B296_00049974</name>
</gene>
<dbReference type="EMBL" id="AMZH03023739">
    <property type="protein sequence ID" value="RRT36338.1"/>
    <property type="molecule type" value="Genomic_DNA"/>
</dbReference>
<proteinExistence type="predicted"/>
<evidence type="ECO:0000313" key="1">
    <source>
        <dbReference type="EMBL" id="RRT36338.1"/>
    </source>
</evidence>
<dbReference type="AlphaFoldDB" id="A0A426XA55"/>
<organism evidence="1 2">
    <name type="scientific">Ensete ventricosum</name>
    <name type="common">Abyssinian banana</name>
    <name type="synonym">Musa ensete</name>
    <dbReference type="NCBI Taxonomy" id="4639"/>
    <lineage>
        <taxon>Eukaryota</taxon>
        <taxon>Viridiplantae</taxon>
        <taxon>Streptophyta</taxon>
        <taxon>Embryophyta</taxon>
        <taxon>Tracheophyta</taxon>
        <taxon>Spermatophyta</taxon>
        <taxon>Magnoliopsida</taxon>
        <taxon>Liliopsida</taxon>
        <taxon>Zingiberales</taxon>
        <taxon>Musaceae</taxon>
        <taxon>Ensete</taxon>
    </lineage>
</organism>
<name>A0A426XA55_ENSVE</name>
<sequence>MGTTRRCPLIRIDTAHSFVETCGNHRNELIEKDEMSSANEYETRHFGRDDVKPVTSHAVLFSFSMREQCGRH</sequence>
<dbReference type="Proteomes" id="UP000287651">
    <property type="component" value="Unassembled WGS sequence"/>
</dbReference>
<evidence type="ECO:0000313" key="2">
    <source>
        <dbReference type="Proteomes" id="UP000287651"/>
    </source>
</evidence>
<comment type="caution">
    <text evidence="1">The sequence shown here is derived from an EMBL/GenBank/DDBJ whole genome shotgun (WGS) entry which is preliminary data.</text>
</comment>